<dbReference type="Proteomes" id="UP000218327">
    <property type="component" value="Unassembled WGS sequence"/>
</dbReference>
<keyword evidence="1" id="KW-0812">Transmembrane</keyword>
<feature type="transmembrane region" description="Helical" evidence="1">
    <location>
        <begin position="74"/>
        <end position="92"/>
    </location>
</feature>
<keyword evidence="1" id="KW-1133">Transmembrane helix</keyword>
<feature type="transmembrane region" description="Helical" evidence="1">
    <location>
        <begin position="140"/>
        <end position="160"/>
    </location>
</feature>
<dbReference type="EMBL" id="NVVJ01000086">
    <property type="protein sequence ID" value="PCJ19695.1"/>
    <property type="molecule type" value="Genomic_DNA"/>
</dbReference>
<proteinExistence type="predicted"/>
<accession>A0A2A5AKD6</accession>
<feature type="transmembrane region" description="Helical" evidence="1">
    <location>
        <begin position="6"/>
        <end position="26"/>
    </location>
</feature>
<keyword evidence="1" id="KW-0472">Membrane</keyword>
<gene>
    <name evidence="2" type="ORF">COA96_16155</name>
</gene>
<dbReference type="AlphaFoldDB" id="A0A2A5AKD6"/>
<feature type="transmembrane region" description="Helical" evidence="1">
    <location>
        <begin position="104"/>
        <end position="128"/>
    </location>
</feature>
<sequence length="309" mass="34515">MINSANLFTLTLLATGGLYACMLVYFNGLVGSKRSNTQIMWNSEPVLWIITLALIMSVVFRLVEPAGGTQGPGIWYLIGTGNLMVVYIYLIMELARHDLPKGGYWLMAALTTAAIIYMVANIAMALFSQSLDLALYRKELAFLMAAMTHILLLVLVFNFLRSIRSSLMKIWLANPNSPERLTAGGIAVTYEGEVSNANGALWDISLEPGAKPESESAILQPKSCIVVDFGIRRIEDHGFRSDLRIMSSNTDQIIGVEVSNDKQNWVACEREDKILTDWDVPYFDSPWRYVRVCNLSDEPVRIGEVYDLD</sequence>
<reference evidence="3" key="1">
    <citation type="submission" date="2017-08" db="EMBL/GenBank/DDBJ databases">
        <title>A dynamic microbial community with high functional redundancy inhabits the cold, oxic subseafloor aquifer.</title>
        <authorList>
            <person name="Tully B.J."/>
            <person name="Wheat C.G."/>
            <person name="Glazer B.T."/>
            <person name="Huber J.A."/>
        </authorList>
    </citation>
    <scope>NUCLEOTIDE SEQUENCE [LARGE SCALE GENOMIC DNA]</scope>
</reference>
<feature type="transmembrane region" description="Helical" evidence="1">
    <location>
        <begin position="46"/>
        <end position="62"/>
    </location>
</feature>
<protein>
    <submittedName>
        <fullName evidence="2">Uncharacterized protein</fullName>
    </submittedName>
</protein>
<name>A0A2A5AKD6_9GAMM</name>
<organism evidence="2 3">
    <name type="scientific">SAR86 cluster bacterium</name>
    <dbReference type="NCBI Taxonomy" id="2030880"/>
    <lineage>
        <taxon>Bacteria</taxon>
        <taxon>Pseudomonadati</taxon>
        <taxon>Pseudomonadota</taxon>
        <taxon>Gammaproteobacteria</taxon>
        <taxon>SAR86 cluster</taxon>
    </lineage>
</organism>
<evidence type="ECO:0000256" key="1">
    <source>
        <dbReference type="SAM" id="Phobius"/>
    </source>
</evidence>
<comment type="caution">
    <text evidence="2">The sequence shown here is derived from an EMBL/GenBank/DDBJ whole genome shotgun (WGS) entry which is preliminary data.</text>
</comment>
<evidence type="ECO:0000313" key="2">
    <source>
        <dbReference type="EMBL" id="PCJ19695.1"/>
    </source>
</evidence>
<evidence type="ECO:0000313" key="3">
    <source>
        <dbReference type="Proteomes" id="UP000218327"/>
    </source>
</evidence>